<gene>
    <name evidence="3" type="ORF">chiPu_0015727</name>
</gene>
<organism evidence="3 4">
    <name type="scientific">Chiloscyllium punctatum</name>
    <name type="common">Brownbanded bambooshark</name>
    <name type="synonym">Hemiscyllium punctatum</name>
    <dbReference type="NCBI Taxonomy" id="137246"/>
    <lineage>
        <taxon>Eukaryota</taxon>
        <taxon>Metazoa</taxon>
        <taxon>Chordata</taxon>
        <taxon>Craniata</taxon>
        <taxon>Vertebrata</taxon>
        <taxon>Chondrichthyes</taxon>
        <taxon>Elasmobranchii</taxon>
        <taxon>Galeomorphii</taxon>
        <taxon>Galeoidea</taxon>
        <taxon>Orectolobiformes</taxon>
        <taxon>Hemiscylliidae</taxon>
        <taxon>Chiloscyllium</taxon>
    </lineage>
</organism>
<dbReference type="Proteomes" id="UP000287033">
    <property type="component" value="Unassembled WGS sequence"/>
</dbReference>
<dbReference type="OrthoDB" id="8932997at2759"/>
<name>A0A401T3K6_CHIPU</name>
<dbReference type="InterPro" id="IPR029362">
    <property type="entry name" value="IQCJ-SCHIP1_N"/>
</dbReference>
<evidence type="ECO:0000259" key="2">
    <source>
        <dbReference type="Pfam" id="PF15157"/>
    </source>
</evidence>
<comment type="caution">
    <text evidence="3">The sequence shown here is derived from an EMBL/GenBank/DDBJ whole genome shotgun (WGS) entry which is preliminary data.</text>
</comment>
<dbReference type="InterPro" id="IPR053113">
    <property type="entry name" value="IQ_domain_protein"/>
</dbReference>
<evidence type="ECO:0000313" key="4">
    <source>
        <dbReference type="Proteomes" id="UP000287033"/>
    </source>
</evidence>
<dbReference type="EMBL" id="BEZZ01000963">
    <property type="protein sequence ID" value="GCC37225.1"/>
    <property type="molecule type" value="Genomic_DNA"/>
</dbReference>
<protein>
    <recommendedName>
        <fullName evidence="2">Fusion protein IQCJ-SCHIP1 N-terminal domain-containing protein</fullName>
    </recommendedName>
</protein>
<dbReference type="STRING" id="137246.A0A401T3K6"/>
<feature type="region of interest" description="Disordered" evidence="1">
    <location>
        <begin position="67"/>
        <end position="103"/>
    </location>
</feature>
<dbReference type="OMA" id="QANDGKY"/>
<dbReference type="AlphaFoldDB" id="A0A401T3K6"/>
<keyword evidence="4" id="KW-1185">Reference proteome</keyword>
<dbReference type="PANTHER" id="PTHR35976">
    <property type="entry name" value="IQ DOMAIN-CONTAINING PROTEIN J"/>
    <property type="match status" value="1"/>
</dbReference>
<evidence type="ECO:0000313" key="3">
    <source>
        <dbReference type="EMBL" id="GCC37225.1"/>
    </source>
</evidence>
<accession>A0A401T3K6</accession>
<sequence length="132" mass="14852">QDSIEREELNRLENTLDQVHDAKYVVQNIHQLPIDFGNDIEKCQISRGVPESKVKIIQRAWREYMQRQDPIRQSSMEKRSPSPPSLSSGKMSTSISMNTLSDGSTPVISGKKIPQCGRCLAVVTLHVVMGMD</sequence>
<evidence type="ECO:0000256" key="1">
    <source>
        <dbReference type="SAM" id="MobiDB-lite"/>
    </source>
</evidence>
<dbReference type="PANTHER" id="PTHR35976:SF1">
    <property type="entry name" value="IQ DOMAIN-CONTAINING PROTEIN J"/>
    <property type="match status" value="1"/>
</dbReference>
<feature type="non-terminal residue" evidence="3">
    <location>
        <position position="1"/>
    </location>
</feature>
<dbReference type="Pfam" id="PF15157">
    <property type="entry name" value="IQCJ-SCHIP1"/>
    <property type="match status" value="1"/>
</dbReference>
<feature type="compositionally biased region" description="Basic and acidic residues" evidence="1">
    <location>
        <begin position="67"/>
        <end position="80"/>
    </location>
</feature>
<proteinExistence type="predicted"/>
<feature type="compositionally biased region" description="Polar residues" evidence="1">
    <location>
        <begin position="85"/>
        <end position="103"/>
    </location>
</feature>
<reference evidence="3 4" key="1">
    <citation type="journal article" date="2018" name="Nat. Ecol. Evol.">
        <title>Shark genomes provide insights into elasmobranch evolution and the origin of vertebrates.</title>
        <authorList>
            <person name="Hara Y"/>
            <person name="Yamaguchi K"/>
            <person name="Onimaru K"/>
            <person name="Kadota M"/>
            <person name="Koyanagi M"/>
            <person name="Keeley SD"/>
            <person name="Tatsumi K"/>
            <person name="Tanaka K"/>
            <person name="Motone F"/>
            <person name="Kageyama Y"/>
            <person name="Nozu R"/>
            <person name="Adachi N"/>
            <person name="Nishimura O"/>
            <person name="Nakagawa R"/>
            <person name="Tanegashima C"/>
            <person name="Kiyatake I"/>
            <person name="Matsumoto R"/>
            <person name="Murakumo K"/>
            <person name="Nishida K"/>
            <person name="Terakita A"/>
            <person name="Kuratani S"/>
            <person name="Sato K"/>
            <person name="Hyodo S Kuraku.S."/>
        </authorList>
    </citation>
    <scope>NUCLEOTIDE SEQUENCE [LARGE SCALE GENOMIC DNA]</scope>
</reference>
<feature type="domain" description="Fusion protein IQCJ-SCHIP1 N-terminal" evidence="2">
    <location>
        <begin position="7"/>
        <end position="106"/>
    </location>
</feature>